<gene>
    <name evidence="1" type="ORF">Tci_920164</name>
</gene>
<reference evidence="1" key="1">
    <citation type="journal article" date="2019" name="Sci. Rep.">
        <title>Draft genome of Tanacetum cinerariifolium, the natural source of mosquito coil.</title>
        <authorList>
            <person name="Yamashiro T."/>
            <person name="Shiraishi A."/>
            <person name="Satake H."/>
            <person name="Nakayama K."/>
        </authorList>
    </citation>
    <scope>NUCLEOTIDE SEQUENCE</scope>
</reference>
<sequence length="97" mass="10881">TRDIQHGLDRIAACLQLEHSWRVDFTCQRNEAASRRNVDRVTILELDVCRLVTLGDECIHVQLGRDLAASFDLHVAHTTVRVRTAAGEQGGYKGRKA</sequence>
<comment type="caution">
    <text evidence="1">The sequence shown here is derived from an EMBL/GenBank/DDBJ whole genome shotgun (WGS) entry which is preliminary data.</text>
</comment>
<protein>
    <submittedName>
        <fullName evidence="1">Uncharacterized protein</fullName>
    </submittedName>
</protein>
<name>A0A699WKL6_TANCI</name>
<organism evidence="1">
    <name type="scientific">Tanacetum cinerariifolium</name>
    <name type="common">Dalmatian daisy</name>
    <name type="synonym">Chrysanthemum cinerariifolium</name>
    <dbReference type="NCBI Taxonomy" id="118510"/>
    <lineage>
        <taxon>Eukaryota</taxon>
        <taxon>Viridiplantae</taxon>
        <taxon>Streptophyta</taxon>
        <taxon>Embryophyta</taxon>
        <taxon>Tracheophyta</taxon>
        <taxon>Spermatophyta</taxon>
        <taxon>Magnoliopsida</taxon>
        <taxon>eudicotyledons</taxon>
        <taxon>Gunneridae</taxon>
        <taxon>Pentapetalae</taxon>
        <taxon>asterids</taxon>
        <taxon>campanulids</taxon>
        <taxon>Asterales</taxon>
        <taxon>Asteraceae</taxon>
        <taxon>Asteroideae</taxon>
        <taxon>Anthemideae</taxon>
        <taxon>Anthemidinae</taxon>
        <taxon>Tanacetum</taxon>
    </lineage>
</organism>
<proteinExistence type="predicted"/>
<accession>A0A699WKL6</accession>
<evidence type="ECO:0000313" key="1">
    <source>
        <dbReference type="EMBL" id="GFD48195.1"/>
    </source>
</evidence>
<dbReference type="EMBL" id="BKCJ011717239">
    <property type="protein sequence ID" value="GFD48195.1"/>
    <property type="molecule type" value="Genomic_DNA"/>
</dbReference>
<feature type="non-terminal residue" evidence="1">
    <location>
        <position position="1"/>
    </location>
</feature>
<dbReference type="AlphaFoldDB" id="A0A699WKL6"/>